<dbReference type="InterPro" id="IPR032675">
    <property type="entry name" value="LRR_dom_sf"/>
</dbReference>
<keyword evidence="4" id="KW-1185">Reference proteome</keyword>
<reference evidence="3" key="1">
    <citation type="submission" date="2025-08" db="UniProtKB">
        <authorList>
            <consortium name="Ensembl"/>
        </authorList>
    </citation>
    <scope>IDENTIFICATION</scope>
</reference>
<dbReference type="Proteomes" id="UP000472260">
    <property type="component" value="Unassembled WGS sequence"/>
</dbReference>
<accession>A0A671RYQ0</accession>
<keyword evidence="2" id="KW-0677">Repeat</keyword>
<dbReference type="Pfam" id="PF13516">
    <property type="entry name" value="LRR_6"/>
    <property type="match status" value="2"/>
</dbReference>
<dbReference type="SUPFAM" id="SSF52047">
    <property type="entry name" value="RNI-like"/>
    <property type="match status" value="1"/>
</dbReference>
<dbReference type="PANTHER" id="PTHR24106">
    <property type="entry name" value="NACHT, LRR AND CARD DOMAINS-CONTAINING"/>
    <property type="match status" value="1"/>
</dbReference>
<reference evidence="3" key="2">
    <citation type="submission" date="2025-09" db="UniProtKB">
        <authorList>
            <consortium name="Ensembl"/>
        </authorList>
    </citation>
    <scope>IDENTIFICATION</scope>
</reference>
<dbReference type="PROSITE" id="PS51450">
    <property type="entry name" value="LRR"/>
    <property type="match status" value="1"/>
</dbReference>
<dbReference type="AlphaFoldDB" id="A0A671RYQ0"/>
<keyword evidence="1" id="KW-0433">Leucine-rich repeat</keyword>
<protein>
    <submittedName>
        <fullName evidence="3">Uncharacterized protein</fullName>
    </submittedName>
</protein>
<proteinExistence type="predicted"/>
<evidence type="ECO:0000313" key="3">
    <source>
        <dbReference type="Ensembl" id="ENSSANP00000089082.1"/>
    </source>
</evidence>
<dbReference type="Ensembl" id="ENSSANT00000094641.1">
    <property type="protein sequence ID" value="ENSSANP00000089082.1"/>
    <property type="gene ID" value="ENSSANG00000044113.1"/>
</dbReference>
<dbReference type="SMART" id="SM00368">
    <property type="entry name" value="LRR_RI"/>
    <property type="match status" value="3"/>
</dbReference>
<evidence type="ECO:0000313" key="4">
    <source>
        <dbReference type="Proteomes" id="UP000472260"/>
    </source>
</evidence>
<dbReference type="Gene3D" id="3.80.10.10">
    <property type="entry name" value="Ribonuclease Inhibitor"/>
    <property type="match status" value="1"/>
</dbReference>
<evidence type="ECO:0000256" key="1">
    <source>
        <dbReference type="ARBA" id="ARBA00022614"/>
    </source>
</evidence>
<name>A0A671RYQ0_9TELE</name>
<dbReference type="InterPro" id="IPR001611">
    <property type="entry name" value="Leu-rich_rpt"/>
</dbReference>
<dbReference type="InterPro" id="IPR051261">
    <property type="entry name" value="NLR"/>
</dbReference>
<organism evidence="3 4">
    <name type="scientific">Sinocyclocheilus anshuiensis</name>
    <dbReference type="NCBI Taxonomy" id="1608454"/>
    <lineage>
        <taxon>Eukaryota</taxon>
        <taxon>Metazoa</taxon>
        <taxon>Chordata</taxon>
        <taxon>Craniata</taxon>
        <taxon>Vertebrata</taxon>
        <taxon>Euteleostomi</taxon>
        <taxon>Actinopterygii</taxon>
        <taxon>Neopterygii</taxon>
        <taxon>Teleostei</taxon>
        <taxon>Ostariophysi</taxon>
        <taxon>Cypriniformes</taxon>
        <taxon>Cyprinidae</taxon>
        <taxon>Cyprininae</taxon>
        <taxon>Sinocyclocheilus</taxon>
    </lineage>
</organism>
<sequence length="160" mass="17540">MSFEKEYGCNPKYFCRLSGCSVTEEGCAALASALSSNPSHLRELDLSNNDLQDSGVKLLCAGLKSPNCQLNILGYLVVEEIPPSICAALASALSSNPSHLRELDLSYNHPGESGVKLLSETLNHLDTLKDSMRTLCAIWKKNIYMFIGNWALNHCVFDLD</sequence>
<evidence type="ECO:0000256" key="2">
    <source>
        <dbReference type="ARBA" id="ARBA00022737"/>
    </source>
</evidence>